<feature type="domain" description="DUF2470" evidence="1">
    <location>
        <begin position="19"/>
        <end position="92"/>
    </location>
</feature>
<dbReference type="SUPFAM" id="SSF50475">
    <property type="entry name" value="FMN-binding split barrel"/>
    <property type="match status" value="1"/>
</dbReference>
<dbReference type="EMBL" id="JBEGDP010000011">
    <property type="protein sequence ID" value="MEQ7847908.1"/>
    <property type="molecule type" value="Genomic_DNA"/>
</dbReference>
<proteinExistence type="predicted"/>
<reference evidence="2 3" key="1">
    <citation type="submission" date="2024-02" db="EMBL/GenBank/DDBJ databases">
        <title>Full genome sequence of Nocardioides kribbensis.</title>
        <authorList>
            <person name="Poletto B.L."/>
            <person name="Silva G."/>
            <person name="Galante D."/>
            <person name="Campos K.R."/>
            <person name="Santos M.B.N."/>
            <person name="Sacchi C.T."/>
        </authorList>
    </citation>
    <scope>NUCLEOTIDE SEQUENCE [LARGE SCALE GENOMIC DNA]</scope>
    <source>
        <strain evidence="2 3">O4R</strain>
    </source>
</reference>
<dbReference type="InterPro" id="IPR019595">
    <property type="entry name" value="DUF2470"/>
</dbReference>
<organism evidence="2 3">
    <name type="scientific">Nocardioides kribbensis</name>
    <dbReference type="NCBI Taxonomy" id="305517"/>
    <lineage>
        <taxon>Bacteria</taxon>
        <taxon>Bacillati</taxon>
        <taxon>Actinomycetota</taxon>
        <taxon>Actinomycetes</taxon>
        <taxon>Propionibacteriales</taxon>
        <taxon>Nocardioidaceae</taxon>
        <taxon>Nocardioides</taxon>
    </lineage>
</organism>
<protein>
    <submittedName>
        <fullName evidence="2">DUF2470 domain-containing protein</fullName>
    </submittedName>
</protein>
<accession>A0ABV1NZJ0</accession>
<name>A0ABV1NZJ0_9ACTN</name>
<dbReference type="Gene3D" id="3.20.180.10">
    <property type="entry name" value="PNP-oxidase-like"/>
    <property type="match status" value="1"/>
</dbReference>
<dbReference type="Proteomes" id="UP001482520">
    <property type="component" value="Unassembled WGS sequence"/>
</dbReference>
<dbReference type="Pfam" id="PF10615">
    <property type="entry name" value="DUF2470"/>
    <property type="match status" value="1"/>
</dbReference>
<sequence>MTAGPGASDGGLGEEAVDAVLAHMNDDHAEDSLRIVRAHGYPAATSAEMTSVDAHGGTWHVVDATGEASLRVAWPGGPVTERAQLRREVVALHEAARAALGG</sequence>
<dbReference type="RefSeq" id="WP_349804761.1">
    <property type="nucleotide sequence ID" value="NZ_JBEGDP010000011.1"/>
</dbReference>
<keyword evidence="3" id="KW-1185">Reference proteome</keyword>
<dbReference type="InterPro" id="IPR037119">
    <property type="entry name" value="Haem_oxidase_HugZ-like_sf"/>
</dbReference>
<evidence type="ECO:0000259" key="1">
    <source>
        <dbReference type="Pfam" id="PF10615"/>
    </source>
</evidence>
<evidence type="ECO:0000313" key="3">
    <source>
        <dbReference type="Proteomes" id="UP001482520"/>
    </source>
</evidence>
<gene>
    <name evidence="2" type="ORF">V6R90_11525</name>
</gene>
<comment type="caution">
    <text evidence="2">The sequence shown here is derived from an EMBL/GenBank/DDBJ whole genome shotgun (WGS) entry which is preliminary data.</text>
</comment>
<evidence type="ECO:0000313" key="2">
    <source>
        <dbReference type="EMBL" id="MEQ7847908.1"/>
    </source>
</evidence>